<dbReference type="RefSeq" id="WP_016474065.1">
    <property type="nucleotide sequence ID" value="NZ_KE150480.1"/>
</dbReference>
<evidence type="ECO:0000256" key="2">
    <source>
        <dbReference type="ARBA" id="ARBA00008814"/>
    </source>
</evidence>
<dbReference type="InterPro" id="IPR002491">
    <property type="entry name" value="ABC_transptr_periplasmic_BD"/>
</dbReference>
<accession>S3BF26</accession>
<dbReference type="GO" id="GO:0030288">
    <property type="term" value="C:outer membrane-bounded periplasmic space"/>
    <property type="evidence" value="ECO:0007669"/>
    <property type="project" value="TreeGrafter"/>
</dbReference>
<feature type="chain" id="PRO_5004506204" description="Fe/B12 periplasmic-binding domain-containing protein" evidence="7">
    <location>
        <begin position="30"/>
        <end position="336"/>
    </location>
</feature>
<name>S3BF26_9BURK</name>
<dbReference type="PROSITE" id="PS50983">
    <property type="entry name" value="FE_B12_PBP"/>
    <property type="match status" value="1"/>
</dbReference>
<dbReference type="STRING" id="1203554.HMPREF1476_00722"/>
<keyword evidence="4" id="KW-0410">Iron transport</keyword>
<sequence>MQISRRQLLVVASTATFVGFSGFSLQALAAELTLPSVGADKKFSAVPVPADPKRLAVLEYSVIENLQVLGLSDRIKAAVQTRNLPWLTALPADCKLVKSVKSVDIETVSSAKPDLIFISGRISRNIDAFKPIAPTVCLIPNKAEGWKSFRGNFLALAEVFGKKADAEKQLKPLEKRLSALRNKAAGERIAVIMMVNGRMMAAPAGGAAAHLGADFGFTNVKPKPAQPAAPRKAPAPGEKPAAPTPAEIAAGNAKTIAELAALKPHRIFVLNKDEAIGMPEPNTLAKAVADQPEWAKLDAVKGHRVHELTHAAWYLADGGILSMDKMLADAERALGL</sequence>
<dbReference type="Proteomes" id="UP000014400">
    <property type="component" value="Unassembled WGS sequence"/>
</dbReference>
<dbReference type="AlphaFoldDB" id="S3BF26"/>
<evidence type="ECO:0000256" key="3">
    <source>
        <dbReference type="ARBA" id="ARBA00022448"/>
    </source>
</evidence>
<evidence type="ECO:0000259" key="8">
    <source>
        <dbReference type="PROSITE" id="PS50983"/>
    </source>
</evidence>
<dbReference type="PANTHER" id="PTHR30532">
    <property type="entry name" value="IRON III DICITRATE-BINDING PERIPLASMIC PROTEIN"/>
    <property type="match status" value="1"/>
</dbReference>
<dbReference type="InterPro" id="IPR051313">
    <property type="entry name" value="Bact_iron-sidero_bind"/>
</dbReference>
<dbReference type="HOGENOM" id="CLU_855071_0_0_4"/>
<keyword evidence="3" id="KW-0813">Transport</keyword>
<dbReference type="EMBL" id="ATCF01000012">
    <property type="protein sequence ID" value="EPD99918.1"/>
    <property type="molecule type" value="Genomic_DNA"/>
</dbReference>
<feature type="domain" description="Fe/B12 periplasmic-binding" evidence="8">
    <location>
        <begin position="54"/>
        <end position="336"/>
    </location>
</feature>
<evidence type="ECO:0000313" key="10">
    <source>
        <dbReference type="Proteomes" id="UP000014400"/>
    </source>
</evidence>
<keyword evidence="10" id="KW-1185">Reference proteome</keyword>
<evidence type="ECO:0000256" key="1">
    <source>
        <dbReference type="ARBA" id="ARBA00004196"/>
    </source>
</evidence>
<organism evidence="9 10">
    <name type="scientific">Sutterella wadsworthensis HGA0223</name>
    <dbReference type="NCBI Taxonomy" id="1203554"/>
    <lineage>
        <taxon>Bacteria</taxon>
        <taxon>Pseudomonadati</taxon>
        <taxon>Pseudomonadota</taxon>
        <taxon>Betaproteobacteria</taxon>
        <taxon>Burkholderiales</taxon>
        <taxon>Sutterellaceae</taxon>
        <taxon>Sutterella</taxon>
    </lineage>
</organism>
<dbReference type="Gene3D" id="3.40.50.1980">
    <property type="entry name" value="Nitrogenase molybdenum iron protein domain"/>
    <property type="match status" value="2"/>
</dbReference>
<keyword evidence="4" id="KW-0406">Ion transport</keyword>
<dbReference type="GeneID" id="64061457"/>
<dbReference type="eggNOG" id="COG4607">
    <property type="taxonomic scope" value="Bacteria"/>
</dbReference>
<keyword evidence="5 7" id="KW-0732">Signal</keyword>
<reference evidence="9 10" key="1">
    <citation type="submission" date="2013-04" db="EMBL/GenBank/DDBJ databases">
        <title>The Genome Sequence of Sutterella wadsworthensis HGA0223.</title>
        <authorList>
            <consortium name="The Broad Institute Genomics Platform"/>
            <person name="Earl A."/>
            <person name="Ward D."/>
            <person name="Feldgarden M."/>
            <person name="Gevers D."/>
            <person name="Schmidt T.M."/>
            <person name="Dover J."/>
            <person name="Dai D."/>
            <person name="Walker B."/>
            <person name="Young S."/>
            <person name="Zeng Q."/>
            <person name="Gargeya S."/>
            <person name="Fitzgerald M."/>
            <person name="Haas B."/>
            <person name="Abouelleil A."/>
            <person name="Allen A.W."/>
            <person name="Alvarado L."/>
            <person name="Arachchi H.M."/>
            <person name="Berlin A.M."/>
            <person name="Chapman S.B."/>
            <person name="Gainer-Dewar J."/>
            <person name="Goldberg J."/>
            <person name="Griggs A."/>
            <person name="Gujja S."/>
            <person name="Hansen M."/>
            <person name="Howarth C."/>
            <person name="Imamovic A."/>
            <person name="Ireland A."/>
            <person name="Larimer J."/>
            <person name="McCowan C."/>
            <person name="Murphy C."/>
            <person name="Pearson M."/>
            <person name="Poon T.W."/>
            <person name="Priest M."/>
            <person name="Roberts A."/>
            <person name="Saif S."/>
            <person name="Shea T."/>
            <person name="Sisk P."/>
            <person name="Sykes S."/>
            <person name="Wortman J."/>
            <person name="Nusbaum C."/>
            <person name="Birren B."/>
        </authorList>
    </citation>
    <scope>NUCLEOTIDE SEQUENCE [LARGE SCALE GENOMIC DNA]</scope>
    <source>
        <strain evidence="9 10">HGA0223</strain>
    </source>
</reference>
<dbReference type="Pfam" id="PF01497">
    <property type="entry name" value="Peripla_BP_2"/>
    <property type="match status" value="1"/>
</dbReference>
<comment type="similarity">
    <text evidence="2">Belongs to the bacterial solute-binding protein 8 family.</text>
</comment>
<evidence type="ECO:0000256" key="6">
    <source>
        <dbReference type="SAM" id="MobiDB-lite"/>
    </source>
</evidence>
<evidence type="ECO:0000256" key="5">
    <source>
        <dbReference type="ARBA" id="ARBA00022729"/>
    </source>
</evidence>
<dbReference type="GO" id="GO:1901678">
    <property type="term" value="P:iron coordination entity transport"/>
    <property type="evidence" value="ECO:0007669"/>
    <property type="project" value="UniProtKB-ARBA"/>
</dbReference>
<proteinExistence type="inferred from homology"/>
<dbReference type="PANTHER" id="PTHR30532:SF1">
    <property type="entry name" value="IRON(3+)-HYDROXAMATE-BINDING PROTEIN FHUD"/>
    <property type="match status" value="1"/>
</dbReference>
<gene>
    <name evidence="9" type="ORF">HMPREF1476_00722</name>
</gene>
<keyword evidence="4" id="KW-0408">Iron</keyword>
<comment type="subcellular location">
    <subcellularLocation>
        <location evidence="1">Cell envelope</location>
    </subcellularLocation>
</comment>
<feature type="signal peptide" evidence="7">
    <location>
        <begin position="1"/>
        <end position="29"/>
    </location>
</feature>
<evidence type="ECO:0000256" key="7">
    <source>
        <dbReference type="SAM" id="SignalP"/>
    </source>
</evidence>
<dbReference type="SUPFAM" id="SSF53807">
    <property type="entry name" value="Helical backbone' metal receptor"/>
    <property type="match status" value="1"/>
</dbReference>
<feature type="region of interest" description="Disordered" evidence="6">
    <location>
        <begin position="222"/>
        <end position="243"/>
    </location>
</feature>
<dbReference type="PATRIC" id="fig|1203554.3.peg.714"/>
<evidence type="ECO:0000313" key="9">
    <source>
        <dbReference type="EMBL" id="EPD99918.1"/>
    </source>
</evidence>
<evidence type="ECO:0000256" key="4">
    <source>
        <dbReference type="ARBA" id="ARBA00022496"/>
    </source>
</evidence>
<protein>
    <recommendedName>
        <fullName evidence="8">Fe/B12 periplasmic-binding domain-containing protein</fullName>
    </recommendedName>
</protein>
<comment type="caution">
    <text evidence="9">The sequence shown here is derived from an EMBL/GenBank/DDBJ whole genome shotgun (WGS) entry which is preliminary data.</text>
</comment>